<keyword evidence="3" id="KW-1185">Reference proteome</keyword>
<dbReference type="HOGENOM" id="CLU_2236172_0_0_1"/>
<feature type="signal peptide" evidence="1">
    <location>
        <begin position="1"/>
        <end position="18"/>
    </location>
</feature>
<dbReference type="AlphaFoldDB" id="A0A067MHN2"/>
<accession>A0A067MHN2</accession>
<evidence type="ECO:0000256" key="1">
    <source>
        <dbReference type="SAM" id="SignalP"/>
    </source>
</evidence>
<protein>
    <submittedName>
        <fullName evidence="2">Uncharacterized protein</fullName>
    </submittedName>
</protein>
<evidence type="ECO:0000313" key="3">
    <source>
        <dbReference type="Proteomes" id="UP000027195"/>
    </source>
</evidence>
<keyword evidence="1" id="KW-0732">Signal</keyword>
<sequence length="105" mass="11591">MKNLGFVVWSALGRLLGARPILSYSLRKVLDLDFGAGQLKSRFKSAFTKHNHTHGIHLCVRRPSGCSLGHMVPQTVAIKAVVQIVAGRDDFEMDIISLTSVYLRA</sequence>
<evidence type="ECO:0000313" key="2">
    <source>
        <dbReference type="EMBL" id="KDQ11372.1"/>
    </source>
</evidence>
<feature type="chain" id="PRO_5001641296" evidence="1">
    <location>
        <begin position="19"/>
        <end position="105"/>
    </location>
</feature>
<name>A0A067MHN2_BOTB1</name>
<proteinExistence type="predicted"/>
<reference evidence="3" key="1">
    <citation type="journal article" date="2014" name="Proc. Natl. Acad. Sci. U.S.A.">
        <title>Extensive sampling of basidiomycete genomes demonstrates inadequacy of the white-rot/brown-rot paradigm for wood decay fungi.</title>
        <authorList>
            <person name="Riley R."/>
            <person name="Salamov A.A."/>
            <person name="Brown D.W."/>
            <person name="Nagy L.G."/>
            <person name="Floudas D."/>
            <person name="Held B.W."/>
            <person name="Levasseur A."/>
            <person name="Lombard V."/>
            <person name="Morin E."/>
            <person name="Otillar R."/>
            <person name="Lindquist E.A."/>
            <person name="Sun H."/>
            <person name="LaButti K.M."/>
            <person name="Schmutz J."/>
            <person name="Jabbour D."/>
            <person name="Luo H."/>
            <person name="Baker S.E."/>
            <person name="Pisabarro A.G."/>
            <person name="Walton J.D."/>
            <person name="Blanchette R.A."/>
            <person name="Henrissat B."/>
            <person name="Martin F."/>
            <person name="Cullen D."/>
            <person name="Hibbett D.S."/>
            <person name="Grigoriev I.V."/>
        </authorList>
    </citation>
    <scope>NUCLEOTIDE SEQUENCE [LARGE SCALE GENOMIC DNA]</scope>
    <source>
        <strain evidence="3">FD-172 SS1</strain>
    </source>
</reference>
<gene>
    <name evidence="2" type="ORF">BOTBODRAFT_459373</name>
</gene>
<organism evidence="2 3">
    <name type="scientific">Botryobasidium botryosum (strain FD-172 SS1)</name>
    <dbReference type="NCBI Taxonomy" id="930990"/>
    <lineage>
        <taxon>Eukaryota</taxon>
        <taxon>Fungi</taxon>
        <taxon>Dikarya</taxon>
        <taxon>Basidiomycota</taxon>
        <taxon>Agaricomycotina</taxon>
        <taxon>Agaricomycetes</taxon>
        <taxon>Cantharellales</taxon>
        <taxon>Botryobasidiaceae</taxon>
        <taxon>Botryobasidium</taxon>
    </lineage>
</organism>
<dbReference type="InParanoid" id="A0A067MHN2"/>
<dbReference type="Proteomes" id="UP000027195">
    <property type="component" value="Unassembled WGS sequence"/>
</dbReference>
<dbReference type="EMBL" id="KL198059">
    <property type="protein sequence ID" value="KDQ11372.1"/>
    <property type="molecule type" value="Genomic_DNA"/>
</dbReference>